<feature type="coiled-coil region" evidence="8">
    <location>
        <begin position="117"/>
        <end position="148"/>
    </location>
</feature>
<feature type="domain" description="Reverse transcriptase" evidence="10">
    <location>
        <begin position="450"/>
        <end position="503"/>
    </location>
</feature>
<keyword evidence="12" id="KW-1185">Reference proteome</keyword>
<feature type="region of interest" description="Disordered" evidence="9">
    <location>
        <begin position="375"/>
        <end position="426"/>
    </location>
</feature>
<keyword evidence="2" id="KW-0808">Transferase</keyword>
<dbReference type="AlphaFoldDB" id="A0A388M8C6"/>
<evidence type="ECO:0000256" key="9">
    <source>
        <dbReference type="SAM" id="MobiDB-lite"/>
    </source>
</evidence>
<dbReference type="EMBL" id="BFEA01000846">
    <property type="protein sequence ID" value="GBG90847.1"/>
    <property type="molecule type" value="Genomic_DNA"/>
</dbReference>
<dbReference type="Gene3D" id="3.30.70.270">
    <property type="match status" value="1"/>
</dbReference>
<dbReference type="PANTHER" id="PTHR24559">
    <property type="entry name" value="TRANSPOSON TY3-I GAG-POL POLYPROTEIN"/>
    <property type="match status" value="1"/>
</dbReference>
<keyword evidence="4" id="KW-0540">Nuclease</keyword>
<organism evidence="11 12">
    <name type="scientific">Chara braunii</name>
    <name type="common">Braun's stonewort</name>
    <dbReference type="NCBI Taxonomy" id="69332"/>
    <lineage>
        <taxon>Eukaryota</taxon>
        <taxon>Viridiplantae</taxon>
        <taxon>Streptophyta</taxon>
        <taxon>Charophyceae</taxon>
        <taxon>Charales</taxon>
        <taxon>Characeae</taxon>
        <taxon>Chara</taxon>
    </lineage>
</organism>
<dbReference type="InterPro" id="IPR053134">
    <property type="entry name" value="RNA-dir_DNA_polymerase"/>
</dbReference>
<dbReference type="Proteomes" id="UP000265515">
    <property type="component" value="Unassembled WGS sequence"/>
</dbReference>
<proteinExistence type="predicted"/>
<gene>
    <name evidence="11" type="ORF">CBR_g51353</name>
</gene>
<reference evidence="11 12" key="1">
    <citation type="journal article" date="2018" name="Cell">
        <title>The Chara Genome: Secondary Complexity and Implications for Plant Terrestrialization.</title>
        <authorList>
            <person name="Nishiyama T."/>
            <person name="Sakayama H."/>
            <person name="Vries J.D."/>
            <person name="Buschmann H."/>
            <person name="Saint-Marcoux D."/>
            <person name="Ullrich K.K."/>
            <person name="Haas F.B."/>
            <person name="Vanderstraeten L."/>
            <person name="Becker D."/>
            <person name="Lang D."/>
            <person name="Vosolsobe S."/>
            <person name="Rombauts S."/>
            <person name="Wilhelmsson P.K.I."/>
            <person name="Janitza P."/>
            <person name="Kern R."/>
            <person name="Heyl A."/>
            <person name="Rumpler F."/>
            <person name="Villalobos L.I.A.C."/>
            <person name="Clay J.M."/>
            <person name="Skokan R."/>
            <person name="Toyoda A."/>
            <person name="Suzuki Y."/>
            <person name="Kagoshima H."/>
            <person name="Schijlen E."/>
            <person name="Tajeshwar N."/>
            <person name="Catarino B."/>
            <person name="Hetherington A.J."/>
            <person name="Saltykova A."/>
            <person name="Bonnot C."/>
            <person name="Breuninger H."/>
            <person name="Symeonidi A."/>
            <person name="Radhakrishnan G.V."/>
            <person name="Van Nieuwerburgh F."/>
            <person name="Deforce D."/>
            <person name="Chang C."/>
            <person name="Karol K.G."/>
            <person name="Hedrich R."/>
            <person name="Ulvskov P."/>
            <person name="Glockner G."/>
            <person name="Delwiche C.F."/>
            <person name="Petrasek J."/>
            <person name="Van de Peer Y."/>
            <person name="Friml J."/>
            <person name="Beilby M."/>
            <person name="Dolan L."/>
            <person name="Kohara Y."/>
            <person name="Sugano S."/>
            <person name="Fujiyama A."/>
            <person name="Delaux P.-M."/>
            <person name="Quint M."/>
            <person name="TheiBen G."/>
            <person name="Hagemann M."/>
            <person name="Harholt J."/>
            <person name="Dunand C."/>
            <person name="Zachgo S."/>
            <person name="Langdale J."/>
            <person name="Maumus F."/>
            <person name="Straeten D.V.D."/>
            <person name="Gould S.B."/>
            <person name="Rensing S.A."/>
        </authorList>
    </citation>
    <scope>NUCLEOTIDE SEQUENCE [LARGE SCALE GENOMIC DNA]</scope>
    <source>
        <strain evidence="11 12">S276</strain>
    </source>
</reference>
<keyword evidence="8" id="KW-0175">Coiled coil</keyword>
<keyword evidence="6" id="KW-0378">Hydrolase</keyword>
<feature type="compositionally biased region" description="Acidic residues" evidence="9">
    <location>
        <begin position="403"/>
        <end position="421"/>
    </location>
</feature>
<keyword evidence="1" id="KW-0645">Protease</keyword>
<dbReference type="Pfam" id="PF00078">
    <property type="entry name" value="RVT_1"/>
    <property type="match status" value="1"/>
</dbReference>
<evidence type="ECO:0000256" key="4">
    <source>
        <dbReference type="ARBA" id="ARBA00022722"/>
    </source>
</evidence>
<evidence type="ECO:0000259" key="10">
    <source>
        <dbReference type="Pfam" id="PF00078"/>
    </source>
</evidence>
<evidence type="ECO:0000256" key="5">
    <source>
        <dbReference type="ARBA" id="ARBA00022759"/>
    </source>
</evidence>
<accession>A0A388M8C6</accession>
<comment type="caution">
    <text evidence="11">The sequence shown here is derived from an EMBL/GenBank/DDBJ whole genome shotgun (WGS) entry which is preliminary data.</text>
</comment>
<name>A0A388M8C6_CHABU</name>
<dbReference type="InterPro" id="IPR043128">
    <property type="entry name" value="Rev_trsase/Diguanyl_cyclase"/>
</dbReference>
<dbReference type="GO" id="GO:0003964">
    <property type="term" value="F:RNA-directed DNA polymerase activity"/>
    <property type="evidence" value="ECO:0007669"/>
    <property type="project" value="UniProtKB-KW"/>
</dbReference>
<evidence type="ECO:0000256" key="1">
    <source>
        <dbReference type="ARBA" id="ARBA00022670"/>
    </source>
</evidence>
<evidence type="ECO:0000313" key="12">
    <source>
        <dbReference type="Proteomes" id="UP000265515"/>
    </source>
</evidence>
<dbReference type="SUPFAM" id="SSF56672">
    <property type="entry name" value="DNA/RNA polymerases"/>
    <property type="match status" value="1"/>
</dbReference>
<evidence type="ECO:0000313" key="11">
    <source>
        <dbReference type="EMBL" id="GBG90847.1"/>
    </source>
</evidence>
<dbReference type="InterPro" id="IPR043502">
    <property type="entry name" value="DNA/RNA_pol_sf"/>
</dbReference>
<evidence type="ECO:0000256" key="8">
    <source>
        <dbReference type="SAM" id="Coils"/>
    </source>
</evidence>
<sequence length="510" mass="56359">MRVALEGVRRGKRSVRPISVRKYGPLLRDLLTTSSSTMASAAEWKLQMDAAPEAEKTQYQFFYEKALKREDEEKEKEREEKVKAHEAIFCTLPALTDEEVEEKTFPLLRALVDVRAAEDHAGQLAKVFDELKKLREDMTLTAQQHRDQLLHLSGSAAGPDPAAAAAAAMASSSAGHSGTVAVPSSDPAATGPSCNFPYIDRKAAQIPSKYDGKDDIESWISSMRSYFDVLGTLPVTQSSVLGTSVEPVVRGFLEIQVVQAGYKRIDLNKWLEATPVATLEELLIKQYADPHAEAKARLKLDKLKHNKWTDTMHSLQQYVSKVFAIPDLEITAQFCLDVIKGTVPSTITHRLGLRLSAYTNRLTLMRDLVKLEAQDLPGGSGGKKSTGRKRFPGSNRFSAHDLLEDDEETFAEDPSLDDDQEQGCKASCSSSAHESECVNDDESMNGFKKTAFKSGCKVFGKIDLKSAYHQIEVDPTDQHKTAFKTRDGLYEFTVTPFGLTNAPPPFKSHG</sequence>
<keyword evidence="7" id="KW-0695">RNA-directed DNA polymerase</keyword>
<dbReference type="FunFam" id="3.10.10.10:FF:000007">
    <property type="entry name" value="Retrovirus-related Pol polyprotein from transposon 17.6-like Protein"/>
    <property type="match status" value="1"/>
</dbReference>
<evidence type="ECO:0000256" key="2">
    <source>
        <dbReference type="ARBA" id="ARBA00022679"/>
    </source>
</evidence>
<dbReference type="PANTHER" id="PTHR24559:SF450">
    <property type="entry name" value="RNA-DIRECTED DNA POLYMERASE HOMOLOG"/>
    <property type="match status" value="1"/>
</dbReference>
<keyword evidence="3" id="KW-0548">Nucleotidyltransferase</keyword>
<evidence type="ECO:0000256" key="7">
    <source>
        <dbReference type="ARBA" id="ARBA00022918"/>
    </source>
</evidence>
<dbReference type="Gene3D" id="3.10.10.10">
    <property type="entry name" value="HIV Type 1 Reverse Transcriptase, subunit A, domain 1"/>
    <property type="match status" value="1"/>
</dbReference>
<protein>
    <recommendedName>
        <fullName evidence="10">Reverse transcriptase domain-containing protein</fullName>
    </recommendedName>
</protein>
<dbReference type="Gramene" id="GBG90847">
    <property type="protein sequence ID" value="GBG90847"/>
    <property type="gene ID" value="CBR_g51353"/>
</dbReference>
<dbReference type="InterPro" id="IPR000477">
    <property type="entry name" value="RT_dom"/>
</dbReference>
<dbReference type="GO" id="GO:0006508">
    <property type="term" value="P:proteolysis"/>
    <property type="evidence" value="ECO:0007669"/>
    <property type="project" value="UniProtKB-KW"/>
</dbReference>
<dbReference type="GO" id="GO:0004519">
    <property type="term" value="F:endonuclease activity"/>
    <property type="evidence" value="ECO:0007669"/>
    <property type="project" value="UniProtKB-KW"/>
</dbReference>
<dbReference type="GO" id="GO:0008233">
    <property type="term" value="F:peptidase activity"/>
    <property type="evidence" value="ECO:0007669"/>
    <property type="project" value="UniProtKB-KW"/>
</dbReference>
<keyword evidence="5" id="KW-0255">Endonuclease</keyword>
<evidence type="ECO:0000256" key="3">
    <source>
        <dbReference type="ARBA" id="ARBA00022695"/>
    </source>
</evidence>
<evidence type="ECO:0000256" key="6">
    <source>
        <dbReference type="ARBA" id="ARBA00022801"/>
    </source>
</evidence>